<evidence type="ECO:0000313" key="1">
    <source>
        <dbReference type="EMBL" id="MBD2705258.1"/>
    </source>
</evidence>
<dbReference type="Proteomes" id="UP000598820">
    <property type="component" value="Unassembled WGS sequence"/>
</dbReference>
<accession>A0A927AVL6</accession>
<proteinExistence type="predicted"/>
<gene>
    <name evidence="1" type="ORF">IC229_31865</name>
</gene>
<evidence type="ECO:0000313" key="2">
    <source>
        <dbReference type="Proteomes" id="UP000598820"/>
    </source>
</evidence>
<name>A0A927AVL6_9BACT</name>
<sequence>MNRIPLRSHHPAIHAGSSRLEKANQYYLIGFLEGVLPLDHVIDGEGSGRIPVNM</sequence>
<dbReference type="AlphaFoldDB" id="A0A927AVL6"/>
<keyword evidence="2" id="KW-1185">Reference proteome</keyword>
<dbReference type="RefSeq" id="WP_190892514.1">
    <property type="nucleotide sequence ID" value="NZ_JACWZY010000050.1"/>
</dbReference>
<organism evidence="1 2">
    <name type="scientific">Spirosoma profusum</name>
    <dbReference type="NCBI Taxonomy" id="2771354"/>
    <lineage>
        <taxon>Bacteria</taxon>
        <taxon>Pseudomonadati</taxon>
        <taxon>Bacteroidota</taxon>
        <taxon>Cytophagia</taxon>
        <taxon>Cytophagales</taxon>
        <taxon>Cytophagaceae</taxon>
        <taxon>Spirosoma</taxon>
    </lineage>
</organism>
<comment type="caution">
    <text evidence="1">The sequence shown here is derived from an EMBL/GenBank/DDBJ whole genome shotgun (WGS) entry which is preliminary data.</text>
</comment>
<protein>
    <submittedName>
        <fullName evidence="1">Uncharacterized protein</fullName>
    </submittedName>
</protein>
<dbReference type="EMBL" id="JACWZY010000050">
    <property type="protein sequence ID" value="MBD2705258.1"/>
    <property type="molecule type" value="Genomic_DNA"/>
</dbReference>
<reference evidence="1" key="1">
    <citation type="submission" date="2020-09" db="EMBL/GenBank/DDBJ databases">
        <authorList>
            <person name="Kim M.K."/>
        </authorList>
    </citation>
    <scope>NUCLEOTIDE SEQUENCE</scope>
    <source>
        <strain evidence="1">BT702</strain>
    </source>
</reference>